<gene>
    <name evidence="11" type="ORF">BDD21_2946</name>
</gene>
<keyword evidence="7 9" id="KW-0472">Membrane</keyword>
<evidence type="ECO:0000313" key="12">
    <source>
        <dbReference type="Proteomes" id="UP000274556"/>
    </source>
</evidence>
<evidence type="ECO:0000256" key="9">
    <source>
        <dbReference type="RuleBase" id="RU362011"/>
    </source>
</evidence>
<dbReference type="InterPro" id="IPR046342">
    <property type="entry name" value="CBS_dom_sf"/>
</dbReference>
<evidence type="ECO:0000256" key="7">
    <source>
        <dbReference type="ARBA" id="ARBA00023136"/>
    </source>
</evidence>
<dbReference type="AlphaFoldDB" id="A0A495VAU4"/>
<keyword evidence="8" id="KW-0129">CBS domain</keyword>
<dbReference type="Gene3D" id="1.10.357.20">
    <property type="entry name" value="SLC41 divalent cation transporters, integral membrane domain"/>
    <property type="match status" value="1"/>
</dbReference>
<dbReference type="Proteomes" id="UP000274556">
    <property type="component" value="Unassembled WGS sequence"/>
</dbReference>
<name>A0A495VAU4_9GAMM</name>
<keyword evidence="3 9" id="KW-0813">Transport</keyword>
<dbReference type="SUPFAM" id="SSF158791">
    <property type="entry name" value="MgtE N-terminal domain-like"/>
    <property type="match status" value="1"/>
</dbReference>
<evidence type="ECO:0000256" key="2">
    <source>
        <dbReference type="ARBA" id="ARBA00009749"/>
    </source>
</evidence>
<evidence type="ECO:0000313" key="11">
    <source>
        <dbReference type="EMBL" id="RKT45487.1"/>
    </source>
</evidence>
<dbReference type="PANTHER" id="PTHR43773">
    <property type="entry name" value="MAGNESIUM TRANSPORTER MGTE"/>
    <property type="match status" value="1"/>
</dbReference>
<evidence type="ECO:0000256" key="6">
    <source>
        <dbReference type="ARBA" id="ARBA00022989"/>
    </source>
</evidence>
<dbReference type="InterPro" id="IPR000644">
    <property type="entry name" value="CBS_dom"/>
</dbReference>
<dbReference type="InterPro" id="IPR038076">
    <property type="entry name" value="MgtE_N_sf"/>
</dbReference>
<reference evidence="11 12" key="1">
    <citation type="submission" date="2018-10" db="EMBL/GenBank/DDBJ databases">
        <title>Genomic Encyclopedia of Archaeal and Bacterial Type Strains, Phase II (KMG-II): from individual species to whole genera.</title>
        <authorList>
            <person name="Goeker M."/>
        </authorList>
    </citation>
    <scope>NUCLEOTIDE SEQUENCE [LARGE SCALE GENOMIC DNA]</scope>
    <source>
        <strain evidence="11 12">DSM 235</strain>
    </source>
</reference>
<evidence type="ECO:0000256" key="8">
    <source>
        <dbReference type="PROSITE-ProRule" id="PRU00703"/>
    </source>
</evidence>
<comment type="subcellular location">
    <subcellularLocation>
        <location evidence="9">Cell membrane</location>
        <topology evidence="9">Multi-pass membrane protein</topology>
    </subcellularLocation>
    <subcellularLocation>
        <location evidence="1">Membrane</location>
        <topology evidence="1">Multi-pass membrane protein</topology>
    </subcellularLocation>
</comment>
<dbReference type="Gene3D" id="3.10.580.10">
    <property type="entry name" value="CBS-domain"/>
    <property type="match status" value="1"/>
</dbReference>
<dbReference type="SUPFAM" id="SSF54631">
    <property type="entry name" value="CBS-domain pair"/>
    <property type="match status" value="1"/>
</dbReference>
<comment type="caution">
    <text evidence="9">Lacks conserved residue(s) required for the propagation of feature annotation.</text>
</comment>
<evidence type="ECO:0000259" key="10">
    <source>
        <dbReference type="PROSITE" id="PS51371"/>
    </source>
</evidence>
<dbReference type="RefSeq" id="WP_120797755.1">
    <property type="nucleotide sequence ID" value="NZ_RBXL01000001.1"/>
</dbReference>
<feature type="domain" description="CBS" evidence="10">
    <location>
        <begin position="144"/>
        <end position="207"/>
    </location>
</feature>
<evidence type="ECO:0000256" key="4">
    <source>
        <dbReference type="ARBA" id="ARBA00022692"/>
    </source>
</evidence>
<evidence type="ECO:0000256" key="3">
    <source>
        <dbReference type="ARBA" id="ARBA00022448"/>
    </source>
</evidence>
<dbReference type="InterPro" id="IPR036739">
    <property type="entry name" value="SLC41_membr_dom_sf"/>
</dbReference>
<keyword evidence="4 9" id="KW-0812">Transmembrane</keyword>
<dbReference type="GO" id="GO:0015095">
    <property type="term" value="F:magnesium ion transmembrane transporter activity"/>
    <property type="evidence" value="ECO:0007669"/>
    <property type="project" value="UniProtKB-UniRule"/>
</dbReference>
<dbReference type="SUPFAM" id="SSF161093">
    <property type="entry name" value="MgtE membrane domain-like"/>
    <property type="match status" value="1"/>
</dbReference>
<protein>
    <recommendedName>
        <fullName evidence="9">Magnesium transporter MgtE</fullName>
    </recommendedName>
</protein>
<proteinExistence type="inferred from homology"/>
<comment type="similarity">
    <text evidence="2 9">Belongs to the SLC41A transporter family.</text>
</comment>
<evidence type="ECO:0000256" key="5">
    <source>
        <dbReference type="ARBA" id="ARBA00022842"/>
    </source>
</evidence>
<dbReference type="PROSITE" id="PS51371">
    <property type="entry name" value="CBS"/>
    <property type="match status" value="1"/>
</dbReference>
<keyword evidence="6 9" id="KW-1133">Transmembrane helix</keyword>
<dbReference type="CDD" id="cd04606">
    <property type="entry name" value="CBS_pair_Mg_transporter"/>
    <property type="match status" value="1"/>
</dbReference>
<keyword evidence="9" id="KW-0479">Metal-binding</keyword>
<keyword evidence="12" id="KW-1185">Reference proteome</keyword>
<dbReference type="InterPro" id="IPR006668">
    <property type="entry name" value="Mg_transptr_MgtE_intracell_dom"/>
</dbReference>
<comment type="caution">
    <text evidence="11">The sequence shown here is derived from an EMBL/GenBank/DDBJ whole genome shotgun (WGS) entry which is preliminary data.</text>
</comment>
<dbReference type="GO" id="GO:0046872">
    <property type="term" value="F:metal ion binding"/>
    <property type="evidence" value="ECO:0007669"/>
    <property type="project" value="UniProtKB-KW"/>
</dbReference>
<dbReference type="NCBIfam" id="TIGR00400">
    <property type="entry name" value="mgtE"/>
    <property type="match status" value="1"/>
</dbReference>
<dbReference type="Pfam" id="PF00571">
    <property type="entry name" value="CBS"/>
    <property type="match status" value="1"/>
</dbReference>
<keyword evidence="5 9" id="KW-0460">Magnesium</keyword>
<comment type="subunit">
    <text evidence="9">Homodimer.</text>
</comment>
<feature type="transmembrane region" description="Helical" evidence="9">
    <location>
        <begin position="397"/>
        <end position="423"/>
    </location>
</feature>
<dbReference type="OrthoDB" id="9790355at2"/>
<dbReference type="EMBL" id="RBXL01000001">
    <property type="protein sequence ID" value="RKT45487.1"/>
    <property type="molecule type" value="Genomic_DNA"/>
</dbReference>
<organism evidence="11 12">
    <name type="scientific">Thiocapsa rosea</name>
    <dbReference type="NCBI Taxonomy" id="69360"/>
    <lineage>
        <taxon>Bacteria</taxon>
        <taxon>Pseudomonadati</taxon>
        <taxon>Pseudomonadota</taxon>
        <taxon>Gammaproteobacteria</taxon>
        <taxon>Chromatiales</taxon>
        <taxon>Chromatiaceae</taxon>
        <taxon>Thiocapsa</taxon>
    </lineage>
</organism>
<keyword evidence="9" id="KW-1003">Cell membrane</keyword>
<feature type="transmembrane region" description="Helical" evidence="9">
    <location>
        <begin position="364"/>
        <end position="385"/>
    </location>
</feature>
<dbReference type="Gene3D" id="1.25.60.10">
    <property type="entry name" value="MgtE N-terminal domain-like"/>
    <property type="match status" value="1"/>
</dbReference>
<dbReference type="Pfam" id="PF01769">
    <property type="entry name" value="MgtE"/>
    <property type="match status" value="1"/>
</dbReference>
<comment type="function">
    <text evidence="9">Acts as a magnesium transporter.</text>
</comment>
<dbReference type="Pfam" id="PF03448">
    <property type="entry name" value="MgtE_N"/>
    <property type="match status" value="1"/>
</dbReference>
<dbReference type="GO" id="GO:0005886">
    <property type="term" value="C:plasma membrane"/>
    <property type="evidence" value="ECO:0007669"/>
    <property type="project" value="UniProtKB-SubCell"/>
</dbReference>
<dbReference type="InterPro" id="IPR006667">
    <property type="entry name" value="SLC41_membr_dom"/>
</dbReference>
<evidence type="ECO:0000256" key="1">
    <source>
        <dbReference type="ARBA" id="ARBA00004141"/>
    </source>
</evidence>
<dbReference type="InterPro" id="IPR006669">
    <property type="entry name" value="MgtE_transporter"/>
</dbReference>
<sequence length="459" mass="48827">MTTDDLRLAARGDAHALARLSAALKAQDLGELADAAVALEPAETARLILQLRPRRARVLLTLLDDTPSLALLQALDPSVSDVLLDREQQARIAKIVAKLPVEDAADFLAESPRDLVEDTLAALDHPPELVRALDHRNETAGALMRRRLVAVPLDWTISQVVNEIREQSNRIDRLYAVYAIDSERRLHGYLKVRDLLLLAPETRVGDAMHRDTIMVSAGMDRAEVARIADRAQLPVIPVVDAELHLLGRVTGDELRAIDRAEAEEDMKLMAGLAPDSSAADGPLQIVPRRLPWLAAGLLGSGTASFVVGSYEDALTEAAILASLIPIVMSLAGNAGIQASTVTVQAQASGGFWIGDLGGRILREIGGALLNGLIVGILVALAILGIAELIPIERPLDLGLTAALTLVAVTTQAATIGSLVPVVLERLGFDPAVATGVFITTSNDVMGVLIFFVIATAVYL</sequence>
<feature type="transmembrane region" description="Helical" evidence="9">
    <location>
        <begin position="435"/>
        <end position="458"/>
    </location>
</feature>
<accession>A0A495VAU4</accession>
<dbReference type="PANTHER" id="PTHR43773:SF1">
    <property type="entry name" value="MAGNESIUM TRANSPORTER MGTE"/>
    <property type="match status" value="1"/>
</dbReference>